<comment type="caution">
    <text evidence="2">The sequence shown here is derived from an EMBL/GenBank/DDBJ whole genome shotgun (WGS) entry which is preliminary data.</text>
</comment>
<evidence type="ECO:0000256" key="1">
    <source>
        <dbReference type="SAM" id="MobiDB-lite"/>
    </source>
</evidence>
<dbReference type="EMBL" id="JAERUA010000001">
    <property type="protein sequence ID" value="KAI1905295.1"/>
    <property type="molecule type" value="Genomic_DNA"/>
</dbReference>
<evidence type="ECO:0008006" key="4">
    <source>
        <dbReference type="Google" id="ProtNLM"/>
    </source>
</evidence>
<accession>A0A8T3EBP2</accession>
<organism evidence="2 3">
    <name type="scientific">Albula goreensis</name>
    <dbReference type="NCBI Taxonomy" id="1534307"/>
    <lineage>
        <taxon>Eukaryota</taxon>
        <taxon>Metazoa</taxon>
        <taxon>Chordata</taxon>
        <taxon>Craniata</taxon>
        <taxon>Vertebrata</taxon>
        <taxon>Euteleostomi</taxon>
        <taxon>Actinopterygii</taxon>
        <taxon>Neopterygii</taxon>
        <taxon>Teleostei</taxon>
        <taxon>Albuliformes</taxon>
        <taxon>Albulidae</taxon>
        <taxon>Albula</taxon>
    </lineage>
</organism>
<dbReference type="PANTHER" id="PTHR28651:SF1">
    <property type="entry name" value="TRANSMEMBRANE PROTEIN 232"/>
    <property type="match status" value="1"/>
</dbReference>
<feature type="region of interest" description="Disordered" evidence="1">
    <location>
        <begin position="627"/>
        <end position="647"/>
    </location>
</feature>
<dbReference type="OrthoDB" id="8897735at2759"/>
<feature type="region of interest" description="Disordered" evidence="1">
    <location>
        <begin position="590"/>
        <end position="609"/>
    </location>
</feature>
<dbReference type="Pfam" id="PF15877">
    <property type="entry name" value="TMEM232"/>
    <property type="match status" value="2"/>
</dbReference>
<feature type="region of interest" description="Disordered" evidence="1">
    <location>
        <begin position="521"/>
        <end position="546"/>
    </location>
</feature>
<gene>
    <name evidence="2" type="ORF">AGOR_G00014630</name>
</gene>
<dbReference type="SUPFAM" id="SSF48371">
    <property type="entry name" value="ARM repeat"/>
    <property type="match status" value="1"/>
</dbReference>
<name>A0A8T3EBP2_9TELE</name>
<dbReference type="InterPro" id="IPR031747">
    <property type="entry name" value="TMEM232"/>
</dbReference>
<evidence type="ECO:0000313" key="3">
    <source>
        <dbReference type="Proteomes" id="UP000829720"/>
    </source>
</evidence>
<evidence type="ECO:0000313" key="2">
    <source>
        <dbReference type="EMBL" id="KAI1905295.1"/>
    </source>
</evidence>
<protein>
    <recommendedName>
        <fullName evidence="4">Transmembrane protein 232</fullName>
    </recommendedName>
</protein>
<dbReference type="PANTHER" id="PTHR28651">
    <property type="entry name" value="TRANSMEMBRANE PROTEIN 232"/>
    <property type="match status" value="1"/>
</dbReference>
<reference evidence="2" key="1">
    <citation type="submission" date="2021-01" db="EMBL/GenBank/DDBJ databases">
        <authorList>
            <person name="Zahm M."/>
            <person name="Roques C."/>
            <person name="Cabau C."/>
            <person name="Klopp C."/>
            <person name="Donnadieu C."/>
            <person name="Jouanno E."/>
            <person name="Lampietro C."/>
            <person name="Louis A."/>
            <person name="Herpin A."/>
            <person name="Echchiki A."/>
            <person name="Berthelot C."/>
            <person name="Parey E."/>
            <person name="Roest-Crollius H."/>
            <person name="Braasch I."/>
            <person name="Postlethwait J."/>
            <person name="Bobe J."/>
            <person name="Montfort J."/>
            <person name="Bouchez O."/>
            <person name="Begum T."/>
            <person name="Mejri S."/>
            <person name="Adams A."/>
            <person name="Chen W.-J."/>
            <person name="Guiguen Y."/>
        </authorList>
    </citation>
    <scope>NUCLEOTIDE SEQUENCE</scope>
    <source>
        <tissue evidence="2">Blood</tissue>
    </source>
</reference>
<keyword evidence="3" id="KW-1185">Reference proteome</keyword>
<dbReference type="InterPro" id="IPR016024">
    <property type="entry name" value="ARM-type_fold"/>
</dbReference>
<proteinExistence type="predicted"/>
<dbReference type="AlphaFoldDB" id="A0A8T3EBP2"/>
<dbReference type="Proteomes" id="UP000829720">
    <property type="component" value="Unassembled WGS sequence"/>
</dbReference>
<sequence>MPILKISVVNNLGIISHACRDDLTRKLFKKAEEIEAFKHEKVGHRNPFEITEDFMKKFNNAEKHVGQERFVRLADQLLSRSKRRAGLKSFGEGNHVELPLAWAELMLLALCSGKIQNDSLDCLLESLNQAPVHAEQVPVLFYLGESVLCWVTTNTAQRPNPYSCEAKMLKVGYLVFLRLLLSHISGNLSGYQKSKSNLLNLLTGLAQYDSCYQSYPDVLFTMHFILHTGEFICGPRPRKDDTGQSSADCQGYEMSQVLWHCLLSWYCVQNNVRQLPQVLHHLDLLRDDLLKHSWVDCGLGLMVLGEAAKSNLLCLHILLDLPVNHRQGRDVTEPKREVMSQKRPWPWQLDQIYASVLADICQHDCIAEIRKAALVGKRTLTSSSGGLLSLLKCTHREDWRVRYSAVRALMSMCEGMRGDSLRDGLRNAAWLALHEHLANETDPRVTAAIRLTQFESNHQKSMCRDIGMKMPVSPPGGGAPNHPISWRLALTLSQLYLPPNPLPHPPCDKLTKLAPPHPIKTHQKGITTSKKNKNKVPPPRAKNLHINQAPAHDTPREENVMSKTMLGMSIDSNTQRKCDLMKLVEDQWQKERKKRMADDEEAERKDREIQQRVEEDLFREIMQKRMEKVKKSTKPYELPGCKRPNDV</sequence>